<keyword evidence="1" id="KW-0812">Transmembrane</keyword>
<feature type="transmembrane region" description="Helical" evidence="1">
    <location>
        <begin position="39"/>
        <end position="59"/>
    </location>
</feature>
<dbReference type="AlphaFoldDB" id="A0A7H2BJ01"/>
<dbReference type="KEGG" id="rama:IDM48_09845"/>
<keyword evidence="1" id="KW-0472">Membrane</keyword>
<gene>
    <name evidence="2" type="ORF">IDM48_09845</name>
</gene>
<keyword evidence="3" id="KW-1185">Reference proteome</keyword>
<name>A0A7H2BJ01_9MICC</name>
<evidence type="ECO:0000256" key="1">
    <source>
        <dbReference type="SAM" id="Phobius"/>
    </source>
</evidence>
<keyword evidence="1" id="KW-1133">Transmembrane helix</keyword>
<evidence type="ECO:0000313" key="3">
    <source>
        <dbReference type="Proteomes" id="UP000516421"/>
    </source>
</evidence>
<dbReference type="InterPro" id="IPR008523">
    <property type="entry name" value="DUF805"/>
</dbReference>
<dbReference type="GO" id="GO:0016020">
    <property type="term" value="C:membrane"/>
    <property type="evidence" value="ECO:0007669"/>
    <property type="project" value="InterPro"/>
</dbReference>
<proteinExistence type="predicted"/>
<sequence>MKHHLLSEAPIHGISPLAAVERGLRKTFRYSGRASKSEYWWAATAYFVATVPFVVRDVYAQRRKQVAEKARQENAADEELAEIFGAEEMQLDYAAVDSSTGYKPSPLTWVVGGLFTIPLVSLKVRRLHDSSISGKWLPLIDFFPASAYFYSRNSRVAGARFDKSR</sequence>
<dbReference type="Pfam" id="PF05656">
    <property type="entry name" value="DUF805"/>
    <property type="match status" value="1"/>
</dbReference>
<evidence type="ECO:0000313" key="2">
    <source>
        <dbReference type="EMBL" id="QNV39647.1"/>
    </source>
</evidence>
<organism evidence="2 3">
    <name type="scientific">Rothia amarae</name>
    <dbReference type="NCBI Taxonomy" id="169480"/>
    <lineage>
        <taxon>Bacteria</taxon>
        <taxon>Bacillati</taxon>
        <taxon>Actinomycetota</taxon>
        <taxon>Actinomycetes</taxon>
        <taxon>Micrococcales</taxon>
        <taxon>Micrococcaceae</taxon>
        <taxon>Rothia</taxon>
    </lineage>
</organism>
<dbReference type="RefSeq" id="WP_190617187.1">
    <property type="nucleotide sequence ID" value="NZ_CP061538.1"/>
</dbReference>
<accession>A0A7H2BJ01</accession>
<dbReference type="EMBL" id="CP061538">
    <property type="protein sequence ID" value="QNV39647.1"/>
    <property type="molecule type" value="Genomic_DNA"/>
</dbReference>
<reference evidence="2 3" key="1">
    <citation type="submission" date="2020-09" db="EMBL/GenBank/DDBJ databases">
        <title>Investigation of environmental microbe.</title>
        <authorList>
            <person name="Ou Y."/>
            <person name="Kang Q."/>
        </authorList>
    </citation>
    <scope>NUCLEOTIDE SEQUENCE [LARGE SCALE GENOMIC DNA]</scope>
    <source>
        <strain evidence="2 3">KJZ-9</strain>
    </source>
</reference>
<dbReference type="Proteomes" id="UP000516421">
    <property type="component" value="Chromosome"/>
</dbReference>
<protein>
    <submittedName>
        <fullName evidence="2">DUF805 domain-containing protein</fullName>
    </submittedName>
</protein>